<dbReference type="Proteomes" id="UP000001819">
    <property type="component" value="Chromosome X"/>
</dbReference>
<protein>
    <submittedName>
        <fullName evidence="2">Uncharacterized protein</fullName>
    </submittedName>
</protein>
<evidence type="ECO:0000313" key="1">
    <source>
        <dbReference type="Proteomes" id="UP000001819"/>
    </source>
</evidence>
<proteinExistence type="predicted"/>
<reference evidence="2" key="1">
    <citation type="submission" date="2025-08" db="UniProtKB">
        <authorList>
            <consortium name="RefSeq"/>
        </authorList>
    </citation>
    <scope>IDENTIFICATION</scope>
    <source>
        <strain evidence="2">MV-25-SWS-2005</strain>
        <tissue evidence="2">Whole body</tissue>
    </source>
</reference>
<dbReference type="RefSeq" id="XP_015041136.1">
    <property type="nucleotide sequence ID" value="XM_015185650.2"/>
</dbReference>
<gene>
    <name evidence="2" type="primary">LOC26532653</name>
</gene>
<keyword evidence="1" id="KW-1185">Reference proteome</keyword>
<dbReference type="KEGG" id="dpo:26532653"/>
<dbReference type="AlphaFoldDB" id="A0A0R3NYP2"/>
<accession>A0A0R3NYP2</accession>
<accession>A0A6I8VH13</accession>
<organism evidence="1 2">
    <name type="scientific">Drosophila pseudoobscura pseudoobscura</name>
    <name type="common">Fruit fly</name>
    <dbReference type="NCBI Taxonomy" id="46245"/>
    <lineage>
        <taxon>Eukaryota</taxon>
        <taxon>Metazoa</taxon>
        <taxon>Ecdysozoa</taxon>
        <taxon>Arthropoda</taxon>
        <taxon>Hexapoda</taxon>
        <taxon>Insecta</taxon>
        <taxon>Pterygota</taxon>
        <taxon>Neoptera</taxon>
        <taxon>Endopterygota</taxon>
        <taxon>Diptera</taxon>
        <taxon>Brachycera</taxon>
        <taxon>Muscomorpha</taxon>
        <taxon>Ephydroidea</taxon>
        <taxon>Drosophilidae</taxon>
        <taxon>Drosophila</taxon>
        <taxon>Sophophora</taxon>
    </lineage>
</organism>
<evidence type="ECO:0000313" key="2">
    <source>
        <dbReference type="RefSeq" id="XP_015041136.1"/>
    </source>
</evidence>
<sequence>MWLSLFTKVIFSGAQQKLQKKQNERRYNRQLRTAEVKISFPIVSTNAVKIDKLQKKSGLLELFHECVETRQKDSIINLTNPSMIQLIEAIQAANITGQRIILSDEDCTADDSKTQMAKPEANVAQSVFRANMIRFIETENSLKPDTEAQFYNFSAPARDLICRSVSANDVHNEHSRLYNTPELSVMRVRSEDRLFSICEVDSDNSDSDCESLTQSERNLLDTETSKVATAMVLERPSTMISSEKNLTVSIDGLEGNPPQNALLCNMIHLAHLAFVIACLRGLL</sequence>
<dbReference type="InParanoid" id="A0A0R3NYP2"/>
<dbReference type="Bgee" id="FBgn0271640">
    <property type="expression patterns" value="Expressed in male reproductive system and 1 other cell type or tissue"/>
</dbReference>
<name>A0A0R3NYP2_DROPS</name>
<dbReference type="GeneID" id="26532653"/>